<proteinExistence type="predicted"/>
<sequence length="258" mass="28483">MYPIITYHRDEQRRDIFRSWLDGRPQLDEDLLIERAFYYSKNEQHGVYSGVAYLRAFSQQIDASDADLWLIVIGGRLTLRLSNGDEITATAEDSLVIPRGAQFALHSEAGTRVWFSAYQPEAIADGHSDAPPFSLAAGHATAQPFKVDADVELGLIDGPAADLISSAERPTVHRRVLYLSADGKFSVGIWQATPYTRRQAAFGDYELMYPVQGEIELSNALGESFVYGPGQGVAVNRGVSNAWHSTGLVKKIYSKISV</sequence>
<dbReference type="OrthoDB" id="9799053at2"/>
<comment type="caution">
    <text evidence="2">The sequence shown here is derived from an EMBL/GenBank/DDBJ whole genome shotgun (WGS) entry which is preliminary data.</text>
</comment>
<dbReference type="RefSeq" id="WP_105592661.1">
    <property type="nucleotide sequence ID" value="NZ_PDET01000006.1"/>
</dbReference>
<accession>A0A2S9IC72</accession>
<dbReference type="AlphaFoldDB" id="A0A2S9IC72"/>
<reference evidence="2 3" key="1">
    <citation type="submission" date="2017-10" db="EMBL/GenBank/DDBJ databases">
        <title>Draft genome of two endophytic bacteria isolated from 'guarana' Paullinia cupana (Mart.) Ducke.</title>
        <authorList>
            <person name="Siqueira K.A."/>
            <person name="Liotti R.G."/>
            <person name="Mendes T.A."/>
            <person name="Soares M.A."/>
        </authorList>
    </citation>
    <scope>NUCLEOTIDE SEQUENCE [LARGE SCALE GENOMIC DNA]</scope>
    <source>
        <strain evidence="2 3">342</strain>
    </source>
</reference>
<keyword evidence="3" id="KW-1185">Reference proteome</keyword>
<dbReference type="InterPro" id="IPR014710">
    <property type="entry name" value="RmlC-like_jellyroll"/>
</dbReference>
<dbReference type="EMBL" id="PDET01000006">
    <property type="protein sequence ID" value="PRD15401.1"/>
    <property type="molecule type" value="Genomic_DNA"/>
</dbReference>
<name>A0A2S9IC72_9GAMM</name>
<evidence type="ECO:0000259" key="1">
    <source>
        <dbReference type="Pfam" id="PF05899"/>
    </source>
</evidence>
<evidence type="ECO:0000313" key="2">
    <source>
        <dbReference type="EMBL" id="PRD15401.1"/>
    </source>
</evidence>
<dbReference type="InterPro" id="IPR011051">
    <property type="entry name" value="RmlC_Cupin_sf"/>
</dbReference>
<protein>
    <recommendedName>
        <fullName evidence="1">(S)-ureidoglycine aminohydrolase cupin domain-containing protein</fullName>
    </recommendedName>
</protein>
<dbReference type="Proteomes" id="UP000239181">
    <property type="component" value="Unassembled WGS sequence"/>
</dbReference>
<dbReference type="SUPFAM" id="SSF51182">
    <property type="entry name" value="RmlC-like cupins"/>
    <property type="match status" value="2"/>
</dbReference>
<dbReference type="Gene3D" id="2.60.120.10">
    <property type="entry name" value="Jelly Rolls"/>
    <property type="match status" value="2"/>
</dbReference>
<dbReference type="Pfam" id="PF05899">
    <property type="entry name" value="Cupin_3"/>
    <property type="match status" value="1"/>
</dbReference>
<dbReference type="InterPro" id="IPR008579">
    <property type="entry name" value="UGlyAH_Cupin_dom"/>
</dbReference>
<evidence type="ECO:0000313" key="3">
    <source>
        <dbReference type="Proteomes" id="UP000239181"/>
    </source>
</evidence>
<organism evidence="2 3">
    <name type="scientific">Pantoea coffeiphila</name>
    <dbReference type="NCBI Taxonomy" id="1465635"/>
    <lineage>
        <taxon>Bacteria</taxon>
        <taxon>Pseudomonadati</taxon>
        <taxon>Pseudomonadota</taxon>
        <taxon>Gammaproteobacteria</taxon>
        <taxon>Enterobacterales</taxon>
        <taxon>Erwiniaceae</taxon>
        <taxon>Pantoea</taxon>
    </lineage>
</organism>
<feature type="domain" description="(S)-ureidoglycine aminohydrolase cupin" evidence="1">
    <location>
        <begin position="179"/>
        <end position="253"/>
    </location>
</feature>
<gene>
    <name evidence="2" type="ORF">CQW29_10345</name>
</gene>